<keyword evidence="5 7" id="KW-0573">Peptidoglycan synthesis</keyword>
<keyword evidence="6 7" id="KW-0961">Cell wall biogenesis/degradation</keyword>
<gene>
    <name evidence="9" type="ORF">LMG8286_01655</name>
</gene>
<dbReference type="Gene3D" id="2.40.440.10">
    <property type="entry name" value="L,D-transpeptidase catalytic domain-like"/>
    <property type="match status" value="1"/>
</dbReference>
<name>A0ABM8Q7Z9_9BACT</name>
<evidence type="ECO:0000256" key="7">
    <source>
        <dbReference type="PROSITE-ProRule" id="PRU01373"/>
    </source>
</evidence>
<dbReference type="CDD" id="cd16913">
    <property type="entry name" value="YkuD_like"/>
    <property type="match status" value="1"/>
</dbReference>
<dbReference type="InterPro" id="IPR005490">
    <property type="entry name" value="LD_TPept_cat_dom"/>
</dbReference>
<reference evidence="9 10" key="1">
    <citation type="submission" date="2020-11" db="EMBL/GenBank/DDBJ databases">
        <authorList>
            <person name="Peeters C."/>
        </authorList>
    </citation>
    <scope>NUCLEOTIDE SEQUENCE [LARGE SCALE GENOMIC DNA]</scope>
    <source>
        <strain evidence="9 10">LMG 8286</strain>
    </source>
</reference>
<accession>A0ABM8Q7Z9</accession>
<feature type="active site" description="Nucleophile" evidence="7">
    <location>
        <position position="175"/>
    </location>
</feature>
<comment type="similarity">
    <text evidence="2">Belongs to the YkuD family.</text>
</comment>
<evidence type="ECO:0000313" key="9">
    <source>
        <dbReference type="EMBL" id="CAD7289115.1"/>
    </source>
</evidence>
<comment type="caution">
    <text evidence="9">The sequence shown here is derived from an EMBL/GenBank/DDBJ whole genome shotgun (WGS) entry which is preliminary data.</text>
</comment>
<sequence>MGINLRKIILFFTVLSCLNATDYEEIYLKNGASEVIKTIEKNILSDSFWQKKLEGKNLEYGYYDSDVLLSVVDKDNKKLEVISYSNGNTKSELKIDVIVGKSGEKLAEGDLKTPIGVYELTRRFTPSDPYLGPLAFSLSYPNLLDKHAKRNGSGIWIHGYPLNGERTDDLKTKGCVAMKNDILLDSYDKLIDHKKSLAFIYEGERPKADAAKIGKIFSSIFKWKKAWTQNDTQEYFNFYDKDFIRYDGMSLENFKNMKRMIFSRKEQKSISFSNFVITPYPNSKNEPLFRVSFYEVYDAPSTKFSGQKTLYVKLYEDGMKILVEE</sequence>
<dbReference type="PANTHER" id="PTHR36699">
    <property type="entry name" value="LD-TRANSPEPTIDASE"/>
    <property type="match status" value="1"/>
</dbReference>
<dbReference type="PANTHER" id="PTHR36699:SF1">
    <property type="entry name" value="L,D-TRANSPEPTIDASE YAFK-RELATED"/>
    <property type="match status" value="1"/>
</dbReference>
<protein>
    <recommendedName>
        <fullName evidence="8">L,D-TPase catalytic domain-containing protein</fullName>
    </recommendedName>
</protein>
<feature type="domain" description="L,D-TPase catalytic" evidence="8">
    <location>
        <begin position="68"/>
        <end position="201"/>
    </location>
</feature>
<evidence type="ECO:0000256" key="4">
    <source>
        <dbReference type="ARBA" id="ARBA00022960"/>
    </source>
</evidence>
<evidence type="ECO:0000256" key="1">
    <source>
        <dbReference type="ARBA" id="ARBA00004752"/>
    </source>
</evidence>
<dbReference type="Pfam" id="PF03734">
    <property type="entry name" value="YkuD"/>
    <property type="match status" value="1"/>
</dbReference>
<dbReference type="SUPFAM" id="SSF141523">
    <property type="entry name" value="L,D-transpeptidase catalytic domain-like"/>
    <property type="match status" value="1"/>
</dbReference>
<evidence type="ECO:0000313" key="10">
    <source>
        <dbReference type="Proteomes" id="UP000789359"/>
    </source>
</evidence>
<dbReference type="EMBL" id="CAJHOE010000006">
    <property type="protein sequence ID" value="CAD7289115.1"/>
    <property type="molecule type" value="Genomic_DNA"/>
</dbReference>
<dbReference type="SUPFAM" id="SSF54427">
    <property type="entry name" value="NTF2-like"/>
    <property type="match status" value="1"/>
</dbReference>
<evidence type="ECO:0000256" key="2">
    <source>
        <dbReference type="ARBA" id="ARBA00005992"/>
    </source>
</evidence>
<dbReference type="Pfam" id="PF24125">
    <property type="entry name" value="Cds6_C"/>
    <property type="match status" value="1"/>
</dbReference>
<dbReference type="InterPro" id="IPR056203">
    <property type="entry name" value="Cds6_C"/>
</dbReference>
<dbReference type="PROSITE" id="PS52029">
    <property type="entry name" value="LD_TPASE"/>
    <property type="match status" value="1"/>
</dbReference>
<evidence type="ECO:0000259" key="8">
    <source>
        <dbReference type="PROSITE" id="PS52029"/>
    </source>
</evidence>
<keyword evidence="4 7" id="KW-0133">Cell shape</keyword>
<organism evidence="9 10">
    <name type="scientific">Campylobacter suis</name>
    <dbReference type="NCBI Taxonomy" id="2790657"/>
    <lineage>
        <taxon>Bacteria</taxon>
        <taxon>Pseudomonadati</taxon>
        <taxon>Campylobacterota</taxon>
        <taxon>Epsilonproteobacteria</taxon>
        <taxon>Campylobacterales</taxon>
        <taxon>Campylobacteraceae</taxon>
        <taxon>Campylobacter</taxon>
    </lineage>
</organism>
<comment type="pathway">
    <text evidence="1 7">Cell wall biogenesis; peptidoglycan biosynthesis.</text>
</comment>
<evidence type="ECO:0000256" key="5">
    <source>
        <dbReference type="ARBA" id="ARBA00022984"/>
    </source>
</evidence>
<dbReference type="InterPro" id="IPR032710">
    <property type="entry name" value="NTF2-like_dom_sf"/>
</dbReference>
<dbReference type="Proteomes" id="UP000789359">
    <property type="component" value="Unassembled WGS sequence"/>
</dbReference>
<feature type="active site" description="Proton donor/acceptor" evidence="7">
    <location>
        <position position="158"/>
    </location>
</feature>
<dbReference type="InterPro" id="IPR038063">
    <property type="entry name" value="Transpep_catalytic_dom"/>
</dbReference>
<keyword evidence="10" id="KW-1185">Reference proteome</keyword>
<proteinExistence type="inferred from homology"/>
<keyword evidence="3" id="KW-0808">Transferase</keyword>
<evidence type="ECO:0000256" key="6">
    <source>
        <dbReference type="ARBA" id="ARBA00023316"/>
    </source>
</evidence>
<evidence type="ECO:0000256" key="3">
    <source>
        <dbReference type="ARBA" id="ARBA00022679"/>
    </source>
</evidence>